<dbReference type="AlphaFoldDB" id="A0A917K8Q8"/>
<reference evidence="1" key="2">
    <citation type="submission" date="2020-09" db="EMBL/GenBank/DDBJ databases">
        <authorList>
            <person name="Sun Q."/>
            <person name="Zhou Y."/>
        </authorList>
    </citation>
    <scope>NUCLEOTIDE SEQUENCE</scope>
    <source>
        <strain evidence="1">CGMCC 1.3617</strain>
    </source>
</reference>
<reference evidence="1" key="1">
    <citation type="journal article" date="2014" name="Int. J. Syst. Evol. Microbiol.">
        <title>Complete genome sequence of Corynebacterium casei LMG S-19264T (=DSM 44701T), isolated from a smear-ripened cheese.</title>
        <authorList>
            <consortium name="US DOE Joint Genome Institute (JGI-PGF)"/>
            <person name="Walter F."/>
            <person name="Albersmeier A."/>
            <person name="Kalinowski J."/>
            <person name="Ruckert C."/>
        </authorList>
    </citation>
    <scope>NUCLEOTIDE SEQUENCE</scope>
    <source>
        <strain evidence="1">CGMCC 1.3617</strain>
    </source>
</reference>
<organism evidence="1 2">
    <name type="scientific">Neoroseomonas lacus</name>
    <dbReference type="NCBI Taxonomy" id="287609"/>
    <lineage>
        <taxon>Bacteria</taxon>
        <taxon>Pseudomonadati</taxon>
        <taxon>Pseudomonadota</taxon>
        <taxon>Alphaproteobacteria</taxon>
        <taxon>Acetobacterales</taxon>
        <taxon>Acetobacteraceae</taxon>
        <taxon>Neoroseomonas</taxon>
    </lineage>
</organism>
<name>A0A917K8Q8_9PROT</name>
<dbReference type="Proteomes" id="UP000661507">
    <property type="component" value="Unassembled WGS sequence"/>
</dbReference>
<proteinExistence type="predicted"/>
<keyword evidence="2" id="KW-1185">Reference proteome</keyword>
<sequence length="89" mass="9797">MAIAATSGRGPWIPRLDQRRPTAIAVAEMARCSSLMRSAPHRTDARRLALPRMLIARAGGKRMPAHVLPTKFVGFPTNKSDRQATEYKG</sequence>
<protein>
    <submittedName>
        <fullName evidence="1">Uncharacterized protein</fullName>
    </submittedName>
</protein>
<accession>A0A917K8Q8</accession>
<dbReference type="EMBL" id="BMKW01000001">
    <property type="protein sequence ID" value="GGJ01815.1"/>
    <property type="molecule type" value="Genomic_DNA"/>
</dbReference>
<evidence type="ECO:0000313" key="2">
    <source>
        <dbReference type="Proteomes" id="UP000661507"/>
    </source>
</evidence>
<gene>
    <name evidence="1" type="ORF">GCM10011320_05820</name>
</gene>
<comment type="caution">
    <text evidence="1">The sequence shown here is derived from an EMBL/GenBank/DDBJ whole genome shotgun (WGS) entry which is preliminary data.</text>
</comment>
<evidence type="ECO:0000313" key="1">
    <source>
        <dbReference type="EMBL" id="GGJ01815.1"/>
    </source>
</evidence>